<organism evidence="2 3">
    <name type="scientific">Penicillium canariense</name>
    <dbReference type="NCBI Taxonomy" id="189055"/>
    <lineage>
        <taxon>Eukaryota</taxon>
        <taxon>Fungi</taxon>
        <taxon>Dikarya</taxon>
        <taxon>Ascomycota</taxon>
        <taxon>Pezizomycotina</taxon>
        <taxon>Eurotiomycetes</taxon>
        <taxon>Eurotiomycetidae</taxon>
        <taxon>Eurotiales</taxon>
        <taxon>Aspergillaceae</taxon>
        <taxon>Penicillium</taxon>
    </lineage>
</organism>
<dbReference type="RefSeq" id="XP_056545155.1">
    <property type="nucleotide sequence ID" value="XM_056686413.1"/>
</dbReference>
<evidence type="ECO:0000313" key="3">
    <source>
        <dbReference type="Proteomes" id="UP001149163"/>
    </source>
</evidence>
<dbReference type="AlphaFoldDB" id="A0A9W9I8H4"/>
<accession>A0A9W9I8H4</accession>
<gene>
    <name evidence="2" type="ORF">N7482_004288</name>
</gene>
<feature type="region of interest" description="Disordered" evidence="1">
    <location>
        <begin position="259"/>
        <end position="368"/>
    </location>
</feature>
<reference evidence="2" key="1">
    <citation type="submission" date="2022-11" db="EMBL/GenBank/DDBJ databases">
        <authorList>
            <person name="Petersen C."/>
        </authorList>
    </citation>
    <scope>NUCLEOTIDE SEQUENCE</scope>
    <source>
        <strain evidence="2">IBT 26290</strain>
    </source>
</reference>
<dbReference type="EMBL" id="JAPQKN010000002">
    <property type="protein sequence ID" value="KAJ5168694.1"/>
    <property type="molecule type" value="Genomic_DNA"/>
</dbReference>
<name>A0A9W9I8H4_9EURO</name>
<feature type="region of interest" description="Disordered" evidence="1">
    <location>
        <begin position="132"/>
        <end position="167"/>
    </location>
</feature>
<sequence>MEIEPRVSPFSIYDSTTPDAVVRADSAAQVAFTEDTSAQGPVVIEGVRVTPDIITITEAWVTKTAPTMHDNPVTQNTSLTEFKIAWNAAITNSADNLPVTKNAPITDPEDTQDTLTTDDAAIQNDKVIGEDFVQARPPKADAVAPDTGPIDSNSPERELSTSTAIGKQPLKRLTAAPDTQSLPGQTDILNDAQIADLCSLPPRIRQLYSLYFNHHGVIRTEYLKNLFERLPSGELRHPEDILRSCVPKWKTRLENFERQNSSQLATGQTNETQGTLIPAKRGIENTTSPKEGKKPAASKGTPGVLSTGSRKPGASPSAGRLSLTLSGPSGSRRTALTMGPPPPGALSTQNSSALSASHPGSHPRDTSNLALENNQEIKSGSNEGHGINQCEAPVMDFLSPNFERYPGHFTHKCQAGGIQLLELDNLSRFIKWLTGEVHQLDYFILSAAQLSHDRHYLGCLRDVWDRLVYLRDACMEMEAQLKDRMDSKN</sequence>
<comment type="caution">
    <text evidence="2">The sequence shown here is derived from an EMBL/GenBank/DDBJ whole genome shotgun (WGS) entry which is preliminary data.</text>
</comment>
<dbReference type="Proteomes" id="UP001149163">
    <property type="component" value="Unassembled WGS sequence"/>
</dbReference>
<feature type="compositionally biased region" description="Polar residues" evidence="1">
    <location>
        <begin position="323"/>
        <end position="334"/>
    </location>
</feature>
<proteinExistence type="predicted"/>
<dbReference type="GeneID" id="81425589"/>
<feature type="compositionally biased region" description="Polar residues" evidence="1">
    <location>
        <begin position="346"/>
        <end position="355"/>
    </location>
</feature>
<evidence type="ECO:0000256" key="1">
    <source>
        <dbReference type="SAM" id="MobiDB-lite"/>
    </source>
</evidence>
<feature type="compositionally biased region" description="Polar residues" evidence="1">
    <location>
        <begin position="259"/>
        <end position="275"/>
    </location>
</feature>
<dbReference type="OrthoDB" id="4362635at2759"/>
<protein>
    <submittedName>
        <fullName evidence="2">Uncharacterized protein</fullName>
    </submittedName>
</protein>
<reference evidence="2" key="2">
    <citation type="journal article" date="2023" name="IMA Fungus">
        <title>Comparative genomic study of the Penicillium genus elucidates a diverse pangenome and 15 lateral gene transfer events.</title>
        <authorList>
            <person name="Petersen C."/>
            <person name="Sorensen T."/>
            <person name="Nielsen M.R."/>
            <person name="Sondergaard T.E."/>
            <person name="Sorensen J.L."/>
            <person name="Fitzpatrick D.A."/>
            <person name="Frisvad J.C."/>
            <person name="Nielsen K.L."/>
        </authorList>
    </citation>
    <scope>NUCLEOTIDE SEQUENCE</scope>
    <source>
        <strain evidence="2">IBT 26290</strain>
    </source>
</reference>
<evidence type="ECO:0000313" key="2">
    <source>
        <dbReference type="EMBL" id="KAJ5168694.1"/>
    </source>
</evidence>
<keyword evidence="3" id="KW-1185">Reference proteome</keyword>